<evidence type="ECO:0000313" key="1">
    <source>
        <dbReference type="EMBL" id="ARJ25669.1"/>
    </source>
</evidence>
<organism evidence="1 2">
    <name type="scientific">Bacillus mycoides</name>
    <dbReference type="NCBI Taxonomy" id="1405"/>
    <lineage>
        <taxon>Bacteria</taxon>
        <taxon>Bacillati</taxon>
        <taxon>Bacillota</taxon>
        <taxon>Bacilli</taxon>
        <taxon>Bacillales</taxon>
        <taxon>Bacillaceae</taxon>
        <taxon>Bacillus</taxon>
        <taxon>Bacillus cereus group</taxon>
    </lineage>
</organism>
<sequence>MYNKTPGIYLLGILKMKNTRGVKKMNSYENKNEYEILDALQNNSNMSNRYPRYPLANNPQVPLQNTNYKDWLNMCQTNTPFCTPIDTDIYAVSSAIGPHHTISGKLYV</sequence>
<gene>
    <name evidence="1" type="ORF">B7492_32020</name>
</gene>
<keyword evidence="1" id="KW-0614">Plasmid</keyword>
<dbReference type="Proteomes" id="UP000192932">
    <property type="component" value="Plasmid unnamed2"/>
</dbReference>
<evidence type="ECO:0000313" key="2">
    <source>
        <dbReference type="Proteomes" id="UP000192932"/>
    </source>
</evidence>
<name>A0A1W6AIK1_BACMY</name>
<accession>A0A1W6AIK1</accession>
<reference evidence="1 2" key="1">
    <citation type="submission" date="2017-04" db="EMBL/GenBank/DDBJ databases">
        <title>The Characteristic of a Fine Plant Growth-Promoting Rhizobacteria Bacillus mycoides Gnyt1 and its Whole Genome Sequencing Analysis.</title>
        <authorList>
            <person name="Li J.H."/>
            <person name="Yao T."/>
        </authorList>
    </citation>
    <scope>NUCLEOTIDE SEQUENCE [LARGE SCALE GENOMIC DNA]</scope>
    <source>
        <strain evidence="1 2">Gnyt1</strain>
        <plasmid evidence="2">Plasmid unnamed2</plasmid>
    </source>
</reference>
<dbReference type="EMBL" id="CP020745">
    <property type="protein sequence ID" value="ARJ25669.1"/>
    <property type="molecule type" value="Genomic_DNA"/>
</dbReference>
<geneLocation type="plasmid" evidence="1 2">
    <name>unnamed2</name>
</geneLocation>
<dbReference type="AlphaFoldDB" id="A0A1W6AIK1"/>
<proteinExistence type="predicted"/>
<protein>
    <submittedName>
        <fullName evidence="1">Uncharacterized protein</fullName>
    </submittedName>
</protein>